<keyword evidence="3" id="KW-1185">Reference proteome</keyword>
<sequence length="185" mass="20591">MLHFGGALGTEGKSKVSNAQGPTPTVTRMPGGLSRLCISAFRPLILGRLDVDDSGSCSHKQGPHYTPLQWRGCQWGIADVRRIRFQRSATTATSHSRYSRYLRTVIRGDSAGDFHHFCSCVTTCDSACRLPSGISLYGTSSIAWKMQKHDVHPKRGIWENGREEDPRDVYTERCLVYNAQSTCKI</sequence>
<gene>
    <name evidence="2" type="ORF">EDB92DRAFT_1230982</name>
</gene>
<reference evidence="2" key="1">
    <citation type="submission" date="2022-01" db="EMBL/GenBank/DDBJ databases">
        <title>Comparative genomics reveals a dynamic genome evolution in the ectomycorrhizal milk-cap (Lactarius) mushrooms.</title>
        <authorList>
            <consortium name="DOE Joint Genome Institute"/>
            <person name="Lebreton A."/>
            <person name="Tang N."/>
            <person name="Kuo A."/>
            <person name="LaButti K."/>
            <person name="Drula E."/>
            <person name="Barry K."/>
            <person name="Clum A."/>
            <person name="Lipzen A."/>
            <person name="Mousain D."/>
            <person name="Ng V."/>
            <person name="Wang R."/>
            <person name="Wang X."/>
            <person name="Dai Y."/>
            <person name="Henrissat B."/>
            <person name="Grigoriev I.V."/>
            <person name="Guerin-Laguette A."/>
            <person name="Yu F."/>
            <person name="Martin F.M."/>
        </authorList>
    </citation>
    <scope>NUCLEOTIDE SEQUENCE</scope>
    <source>
        <strain evidence="2">QP</strain>
    </source>
</reference>
<feature type="compositionally biased region" description="Polar residues" evidence="1">
    <location>
        <begin position="15"/>
        <end position="26"/>
    </location>
</feature>
<evidence type="ECO:0000313" key="2">
    <source>
        <dbReference type="EMBL" id="KAH8986709.1"/>
    </source>
</evidence>
<dbReference type="EMBL" id="JAKELL010000052">
    <property type="protein sequence ID" value="KAH8986709.1"/>
    <property type="molecule type" value="Genomic_DNA"/>
</dbReference>
<dbReference type="Proteomes" id="UP001201163">
    <property type="component" value="Unassembled WGS sequence"/>
</dbReference>
<feature type="region of interest" description="Disordered" evidence="1">
    <location>
        <begin position="1"/>
        <end position="28"/>
    </location>
</feature>
<protein>
    <submittedName>
        <fullName evidence="2">Uncharacterized protein</fullName>
    </submittedName>
</protein>
<evidence type="ECO:0000256" key="1">
    <source>
        <dbReference type="SAM" id="MobiDB-lite"/>
    </source>
</evidence>
<organism evidence="2 3">
    <name type="scientific">Lactarius akahatsu</name>
    <dbReference type="NCBI Taxonomy" id="416441"/>
    <lineage>
        <taxon>Eukaryota</taxon>
        <taxon>Fungi</taxon>
        <taxon>Dikarya</taxon>
        <taxon>Basidiomycota</taxon>
        <taxon>Agaricomycotina</taxon>
        <taxon>Agaricomycetes</taxon>
        <taxon>Russulales</taxon>
        <taxon>Russulaceae</taxon>
        <taxon>Lactarius</taxon>
    </lineage>
</organism>
<accession>A0AAD4LAJ3</accession>
<evidence type="ECO:0000313" key="3">
    <source>
        <dbReference type="Proteomes" id="UP001201163"/>
    </source>
</evidence>
<comment type="caution">
    <text evidence="2">The sequence shown here is derived from an EMBL/GenBank/DDBJ whole genome shotgun (WGS) entry which is preliminary data.</text>
</comment>
<proteinExistence type="predicted"/>
<name>A0AAD4LAJ3_9AGAM</name>
<dbReference type="AlphaFoldDB" id="A0AAD4LAJ3"/>